<reference evidence="2 3" key="1">
    <citation type="journal article" date="2014" name="Curr. Microbiol.">
        <title>Spirosoma radiotolerans sp. nov., a gamma-radiation-resistant bacterium isolated from gamma ray-irradiated soil.</title>
        <authorList>
            <person name="Lee J.J."/>
            <person name="Srinivasan S."/>
            <person name="Lim S."/>
            <person name="Joe M."/>
            <person name="Im S."/>
            <person name="Bae S.I."/>
            <person name="Park K.R."/>
            <person name="Han J.H."/>
            <person name="Park S.H."/>
            <person name="Joo B.M."/>
            <person name="Park S.J."/>
            <person name="Kim M.K."/>
        </authorList>
    </citation>
    <scope>NUCLEOTIDE SEQUENCE [LARGE SCALE GENOMIC DNA]</scope>
    <source>
        <strain evidence="2 3">DG5A</strain>
    </source>
</reference>
<organism evidence="2 3">
    <name type="scientific">Spirosoma radiotolerans</name>
    <dbReference type="NCBI Taxonomy" id="1379870"/>
    <lineage>
        <taxon>Bacteria</taxon>
        <taxon>Pseudomonadati</taxon>
        <taxon>Bacteroidota</taxon>
        <taxon>Cytophagia</taxon>
        <taxon>Cytophagales</taxon>
        <taxon>Cytophagaceae</taxon>
        <taxon>Spirosoma</taxon>
    </lineage>
</organism>
<dbReference type="Pfam" id="PF18950">
    <property type="entry name" value="DUF5694"/>
    <property type="match status" value="1"/>
</dbReference>
<dbReference type="Proteomes" id="UP000033054">
    <property type="component" value="Chromosome"/>
</dbReference>
<feature type="signal peptide" evidence="1">
    <location>
        <begin position="1"/>
        <end position="20"/>
    </location>
</feature>
<evidence type="ECO:0000313" key="3">
    <source>
        <dbReference type="Proteomes" id="UP000033054"/>
    </source>
</evidence>
<dbReference type="PATRIC" id="fig|1379870.5.peg.214"/>
<dbReference type="RefSeq" id="WP_046375269.1">
    <property type="nucleotide sequence ID" value="NZ_CP010429.1"/>
</dbReference>
<dbReference type="EMBL" id="CP010429">
    <property type="protein sequence ID" value="AKD53683.1"/>
    <property type="molecule type" value="Genomic_DNA"/>
</dbReference>
<evidence type="ECO:0008006" key="4">
    <source>
        <dbReference type="Google" id="ProtNLM"/>
    </source>
</evidence>
<evidence type="ECO:0000256" key="1">
    <source>
        <dbReference type="SAM" id="SignalP"/>
    </source>
</evidence>
<accession>A0A0E3ZT80</accession>
<dbReference type="AlphaFoldDB" id="A0A0E3ZT80"/>
<feature type="chain" id="PRO_5002416862" description="Polysaccharide deacetylase" evidence="1">
    <location>
        <begin position="21"/>
        <end position="293"/>
    </location>
</feature>
<dbReference type="OrthoDB" id="661563at2"/>
<dbReference type="InterPro" id="IPR043749">
    <property type="entry name" value="DUF5694"/>
</dbReference>
<dbReference type="HOGENOM" id="CLU_070500_1_1_10"/>
<gene>
    <name evidence="2" type="ORF">SD10_00975</name>
</gene>
<name>A0A0E3ZT80_9BACT</name>
<dbReference type="KEGG" id="srd:SD10_00975"/>
<sequence>MRLVYLLVAFLLTHSTLAQTTPFRKQIDALFKQASPKPQVLLLGTFHFAGEQVDANTTPADLRVNILSPTRQAQVEEVINQIARFKPTKIAIEASPNSKNYIDSVYSAYRKGKFQGDKLVRVDDELYQIGFKLAERLGHSELFPIDAQPFRIRFSPADSLTMFTKYERQSDTTFIYWDKQYTTYSKLQDSLKYQSTVGDYLRFLNEEDTQARSIGRWLITTKKGTNREPIGADQFISRYYNRNLRIYSNIQRLVTSPSDRILVLYGNTHLYILKHLLKASPEFDLADTLGYLK</sequence>
<keyword evidence="1" id="KW-0732">Signal</keyword>
<evidence type="ECO:0000313" key="2">
    <source>
        <dbReference type="EMBL" id="AKD53683.1"/>
    </source>
</evidence>
<proteinExistence type="predicted"/>
<keyword evidence="3" id="KW-1185">Reference proteome</keyword>
<protein>
    <recommendedName>
        <fullName evidence="4">Polysaccharide deacetylase</fullName>
    </recommendedName>
</protein>